<protein>
    <submittedName>
        <fullName evidence="2">Uncharacterized protein</fullName>
    </submittedName>
</protein>
<sequence>MGEPMDGTDEEDDGLAGPHDREYRAAMVQEAERSAQYAVRQMQQRIGQAS</sequence>
<dbReference type="AlphaFoldDB" id="A0A916QES1"/>
<comment type="caution">
    <text evidence="2">The sequence shown here is derived from an EMBL/GenBank/DDBJ whole genome shotgun (WGS) entry which is preliminary data.</text>
</comment>
<organism evidence="2 3">
    <name type="scientific">Insulibacter thermoxylanivorax</name>
    <dbReference type="NCBI Taxonomy" id="2749268"/>
    <lineage>
        <taxon>Bacteria</taxon>
        <taxon>Bacillati</taxon>
        <taxon>Bacillota</taxon>
        <taxon>Bacilli</taxon>
        <taxon>Bacillales</taxon>
        <taxon>Paenibacillaceae</taxon>
        <taxon>Insulibacter</taxon>
    </lineage>
</organism>
<proteinExistence type="predicted"/>
<reference evidence="2" key="1">
    <citation type="submission" date="2020-08" db="EMBL/GenBank/DDBJ databases">
        <authorList>
            <person name="Uke A."/>
            <person name="Chhe C."/>
            <person name="Baramee S."/>
            <person name="Kosugi A."/>
        </authorList>
    </citation>
    <scope>NUCLEOTIDE SEQUENCE</scope>
    <source>
        <strain evidence="2">DA-C8</strain>
    </source>
</reference>
<evidence type="ECO:0000313" key="2">
    <source>
        <dbReference type="EMBL" id="GFR39165.1"/>
    </source>
</evidence>
<feature type="region of interest" description="Disordered" evidence="1">
    <location>
        <begin position="1"/>
        <end position="21"/>
    </location>
</feature>
<reference evidence="2" key="2">
    <citation type="journal article" date="2021" name="Data Brief">
        <title>Draft genome sequence data of the facultative, thermophilic, xylanolytic bacterium Paenibacillus sp. strain DA-C8.</title>
        <authorList>
            <person name="Chhe C."/>
            <person name="Uke A."/>
            <person name="Baramee S."/>
            <person name="Ungkulpasvich U."/>
            <person name="Tachaapaikoon C."/>
            <person name="Pason P."/>
            <person name="Waeonukul R."/>
            <person name="Ratanakhanokchai K."/>
            <person name="Kosugi A."/>
        </authorList>
    </citation>
    <scope>NUCLEOTIDE SEQUENCE</scope>
    <source>
        <strain evidence="2">DA-C8</strain>
    </source>
</reference>
<feature type="compositionally biased region" description="Acidic residues" evidence="1">
    <location>
        <begin position="1"/>
        <end position="14"/>
    </location>
</feature>
<name>A0A916QES1_9BACL</name>
<dbReference type="EMBL" id="BMAQ01000035">
    <property type="protein sequence ID" value="GFR39165.1"/>
    <property type="molecule type" value="Genomic_DNA"/>
</dbReference>
<keyword evidence="3" id="KW-1185">Reference proteome</keyword>
<accession>A0A916QES1</accession>
<dbReference type="Proteomes" id="UP000654993">
    <property type="component" value="Unassembled WGS sequence"/>
</dbReference>
<gene>
    <name evidence="2" type="ORF">PRECH8_24610</name>
</gene>
<evidence type="ECO:0000256" key="1">
    <source>
        <dbReference type="SAM" id="MobiDB-lite"/>
    </source>
</evidence>
<evidence type="ECO:0000313" key="3">
    <source>
        <dbReference type="Proteomes" id="UP000654993"/>
    </source>
</evidence>